<accession>A0A5C6DWN0</accession>
<feature type="region of interest" description="Disordered" evidence="1">
    <location>
        <begin position="59"/>
        <end position="100"/>
    </location>
</feature>
<proteinExistence type="predicted"/>
<evidence type="ECO:0000256" key="1">
    <source>
        <dbReference type="SAM" id="MobiDB-lite"/>
    </source>
</evidence>
<sequence>MIYAVRTICVRGATPQQRLSGASGHAKKRKNQVPHLLVNLEDRADCKKAVELLTRRLRRGCGPQGQGRRGMDLQGSDDAHEGGAGKRGRGKEDVASLPLPQKLKRIQSRGMWKHLLKIAQSAEQPLSLPELDELLGLSKNKMRSLKAIMAKLENRFELQFLKVDPDAGEDVSGNPRYMMPARIRRQILRLASA</sequence>
<evidence type="ECO:0000313" key="3">
    <source>
        <dbReference type="Proteomes" id="UP000319143"/>
    </source>
</evidence>
<gene>
    <name evidence="2" type="ORF">Poly41_14370</name>
</gene>
<dbReference type="Proteomes" id="UP000319143">
    <property type="component" value="Unassembled WGS sequence"/>
</dbReference>
<reference evidence="2 3" key="1">
    <citation type="submission" date="2019-02" db="EMBL/GenBank/DDBJ databases">
        <title>Deep-cultivation of Planctomycetes and their phenomic and genomic characterization uncovers novel biology.</title>
        <authorList>
            <person name="Wiegand S."/>
            <person name="Jogler M."/>
            <person name="Boedeker C."/>
            <person name="Pinto D."/>
            <person name="Vollmers J."/>
            <person name="Rivas-Marin E."/>
            <person name="Kohn T."/>
            <person name="Peeters S.H."/>
            <person name="Heuer A."/>
            <person name="Rast P."/>
            <person name="Oberbeckmann S."/>
            <person name="Bunk B."/>
            <person name="Jeske O."/>
            <person name="Meyerdierks A."/>
            <person name="Storesund J.E."/>
            <person name="Kallscheuer N."/>
            <person name="Luecker S."/>
            <person name="Lage O.M."/>
            <person name="Pohl T."/>
            <person name="Merkel B.J."/>
            <person name="Hornburger P."/>
            <person name="Mueller R.-W."/>
            <person name="Bruemmer F."/>
            <person name="Labrenz M."/>
            <person name="Spormann A.M."/>
            <person name="Op Den Camp H."/>
            <person name="Overmann J."/>
            <person name="Amann R."/>
            <person name="Jetten M.S.M."/>
            <person name="Mascher T."/>
            <person name="Medema M.H."/>
            <person name="Devos D.P."/>
            <person name="Kaster A.-K."/>
            <person name="Ovreas L."/>
            <person name="Rohde M."/>
            <person name="Galperin M.Y."/>
            <person name="Jogler C."/>
        </authorList>
    </citation>
    <scope>NUCLEOTIDE SEQUENCE [LARGE SCALE GENOMIC DNA]</scope>
    <source>
        <strain evidence="2 3">Poly41</strain>
    </source>
</reference>
<feature type="compositionally biased region" description="Basic and acidic residues" evidence="1">
    <location>
        <begin position="77"/>
        <end position="94"/>
    </location>
</feature>
<organism evidence="2 3">
    <name type="scientific">Novipirellula artificiosorum</name>
    <dbReference type="NCBI Taxonomy" id="2528016"/>
    <lineage>
        <taxon>Bacteria</taxon>
        <taxon>Pseudomonadati</taxon>
        <taxon>Planctomycetota</taxon>
        <taxon>Planctomycetia</taxon>
        <taxon>Pirellulales</taxon>
        <taxon>Pirellulaceae</taxon>
        <taxon>Novipirellula</taxon>
    </lineage>
</organism>
<evidence type="ECO:0000313" key="2">
    <source>
        <dbReference type="EMBL" id="TWU40604.1"/>
    </source>
</evidence>
<keyword evidence="3" id="KW-1185">Reference proteome</keyword>
<name>A0A5C6DWN0_9BACT</name>
<comment type="caution">
    <text evidence="2">The sequence shown here is derived from an EMBL/GenBank/DDBJ whole genome shotgun (WGS) entry which is preliminary data.</text>
</comment>
<dbReference type="AlphaFoldDB" id="A0A5C6DWN0"/>
<dbReference type="EMBL" id="SJPV01000002">
    <property type="protein sequence ID" value="TWU40604.1"/>
    <property type="molecule type" value="Genomic_DNA"/>
</dbReference>
<protein>
    <submittedName>
        <fullName evidence="2">Uncharacterized protein</fullName>
    </submittedName>
</protein>